<feature type="non-terminal residue" evidence="1">
    <location>
        <position position="50"/>
    </location>
</feature>
<dbReference type="EMBL" id="OW240912">
    <property type="protein sequence ID" value="CAH2222676.1"/>
    <property type="molecule type" value="Genomic_DNA"/>
</dbReference>
<evidence type="ECO:0000313" key="1">
    <source>
        <dbReference type="EMBL" id="CAH2222676.1"/>
    </source>
</evidence>
<feature type="non-terminal residue" evidence="1">
    <location>
        <position position="1"/>
    </location>
</feature>
<evidence type="ECO:0000313" key="2">
    <source>
        <dbReference type="Proteomes" id="UP001295444"/>
    </source>
</evidence>
<protein>
    <submittedName>
        <fullName evidence="1">Uncharacterized protein</fullName>
    </submittedName>
</protein>
<organism evidence="1 2">
    <name type="scientific">Pelobates cultripes</name>
    <name type="common">Western spadefoot toad</name>
    <dbReference type="NCBI Taxonomy" id="61616"/>
    <lineage>
        <taxon>Eukaryota</taxon>
        <taxon>Metazoa</taxon>
        <taxon>Chordata</taxon>
        <taxon>Craniata</taxon>
        <taxon>Vertebrata</taxon>
        <taxon>Euteleostomi</taxon>
        <taxon>Amphibia</taxon>
        <taxon>Batrachia</taxon>
        <taxon>Anura</taxon>
        <taxon>Pelobatoidea</taxon>
        <taxon>Pelobatidae</taxon>
        <taxon>Pelobates</taxon>
    </lineage>
</organism>
<keyword evidence="2" id="KW-1185">Reference proteome</keyword>
<sequence>ITTIYSLVHEQSPNTHLDNVDAGQSTLYHSSLRKGRVLIPGEESLQDPSN</sequence>
<accession>A0AAD1R2M6</accession>
<name>A0AAD1R2M6_PELCU</name>
<dbReference type="AlphaFoldDB" id="A0AAD1R2M6"/>
<dbReference type="Proteomes" id="UP001295444">
    <property type="component" value="Chromosome 01"/>
</dbReference>
<proteinExistence type="predicted"/>
<gene>
    <name evidence="1" type="ORF">PECUL_23A055903</name>
</gene>
<reference evidence="1" key="1">
    <citation type="submission" date="2022-03" db="EMBL/GenBank/DDBJ databases">
        <authorList>
            <person name="Alioto T."/>
            <person name="Alioto T."/>
            <person name="Gomez Garrido J."/>
        </authorList>
    </citation>
    <scope>NUCLEOTIDE SEQUENCE</scope>
</reference>